<name>A0ABW0WPG1_STRNO</name>
<protein>
    <submittedName>
        <fullName evidence="2">Uncharacterized protein</fullName>
    </submittedName>
</protein>
<proteinExistence type="predicted"/>
<organism evidence="2 3">
    <name type="scientific">Streptomyces nogalater</name>
    <dbReference type="NCBI Taxonomy" id="38314"/>
    <lineage>
        <taxon>Bacteria</taxon>
        <taxon>Bacillati</taxon>
        <taxon>Actinomycetota</taxon>
        <taxon>Actinomycetes</taxon>
        <taxon>Kitasatosporales</taxon>
        <taxon>Streptomycetaceae</taxon>
        <taxon>Streptomyces</taxon>
    </lineage>
</organism>
<dbReference type="Proteomes" id="UP001596065">
    <property type="component" value="Unassembled WGS sequence"/>
</dbReference>
<comment type="caution">
    <text evidence="2">The sequence shown here is derived from an EMBL/GenBank/DDBJ whole genome shotgun (WGS) entry which is preliminary data.</text>
</comment>
<gene>
    <name evidence="2" type="ORF">ACFP3J_25055</name>
</gene>
<feature type="region of interest" description="Disordered" evidence="1">
    <location>
        <begin position="36"/>
        <end position="64"/>
    </location>
</feature>
<sequence>MPDEDGPDGDDLAGTPNAGLIVRALNVGLARSAAVRATTRLGRPDEHPPGAARPRSSHRSAVPS</sequence>
<evidence type="ECO:0000313" key="2">
    <source>
        <dbReference type="EMBL" id="MFC5658736.1"/>
    </source>
</evidence>
<accession>A0ABW0WPG1</accession>
<dbReference type="RefSeq" id="WP_344346594.1">
    <property type="nucleotide sequence ID" value="NZ_BAAASM010000004.1"/>
</dbReference>
<reference evidence="3" key="1">
    <citation type="journal article" date="2019" name="Int. J. Syst. Evol. Microbiol.">
        <title>The Global Catalogue of Microorganisms (GCM) 10K type strain sequencing project: providing services to taxonomists for standard genome sequencing and annotation.</title>
        <authorList>
            <consortium name="The Broad Institute Genomics Platform"/>
            <consortium name="The Broad Institute Genome Sequencing Center for Infectious Disease"/>
            <person name="Wu L."/>
            <person name="Ma J."/>
        </authorList>
    </citation>
    <scope>NUCLEOTIDE SEQUENCE [LARGE SCALE GENOMIC DNA]</scope>
    <source>
        <strain evidence="3">KCTC 5701</strain>
    </source>
</reference>
<evidence type="ECO:0000256" key="1">
    <source>
        <dbReference type="SAM" id="MobiDB-lite"/>
    </source>
</evidence>
<keyword evidence="3" id="KW-1185">Reference proteome</keyword>
<dbReference type="EMBL" id="JBHSOE010000050">
    <property type="protein sequence ID" value="MFC5658736.1"/>
    <property type="molecule type" value="Genomic_DNA"/>
</dbReference>
<evidence type="ECO:0000313" key="3">
    <source>
        <dbReference type="Proteomes" id="UP001596065"/>
    </source>
</evidence>